<keyword evidence="1" id="KW-0805">Transcription regulation</keyword>
<dbReference type="RefSeq" id="WP_237346265.1">
    <property type="nucleotide sequence ID" value="NZ_JABWGX010000017.1"/>
</dbReference>
<reference evidence="5 6" key="1">
    <citation type="submission" date="2023-07" db="EMBL/GenBank/DDBJ databases">
        <title>Genomic Encyclopedia of Type Strains, Phase IV (KMG-IV): sequencing the most valuable type-strain genomes for metagenomic binning, comparative biology and taxonomic classification.</title>
        <authorList>
            <person name="Goeker M."/>
        </authorList>
    </citation>
    <scope>NUCLEOTIDE SEQUENCE [LARGE SCALE GENOMIC DNA]</scope>
    <source>
        <strain evidence="5 6">DSM 3770</strain>
    </source>
</reference>
<dbReference type="PRINTS" id="PR00778">
    <property type="entry name" value="HTHARSR"/>
</dbReference>
<dbReference type="EMBL" id="JAUSVY010000008">
    <property type="protein sequence ID" value="MDQ0506525.1"/>
    <property type="molecule type" value="Genomic_DNA"/>
</dbReference>
<evidence type="ECO:0000313" key="5">
    <source>
        <dbReference type="EMBL" id="MDQ0506525.1"/>
    </source>
</evidence>
<dbReference type="Pfam" id="PF01022">
    <property type="entry name" value="HTH_5"/>
    <property type="match status" value="1"/>
</dbReference>
<comment type="caution">
    <text evidence="5">The sequence shown here is derived from an EMBL/GenBank/DDBJ whole genome shotgun (WGS) entry which is preliminary data.</text>
</comment>
<feature type="domain" description="HTH arsR-type" evidence="4">
    <location>
        <begin position="15"/>
        <end position="110"/>
    </location>
</feature>
<keyword evidence="6" id="KW-1185">Reference proteome</keyword>
<organism evidence="5 6">
    <name type="scientific">Xanthobacter agilis</name>
    <dbReference type="NCBI Taxonomy" id="47492"/>
    <lineage>
        <taxon>Bacteria</taxon>
        <taxon>Pseudomonadati</taxon>
        <taxon>Pseudomonadota</taxon>
        <taxon>Alphaproteobacteria</taxon>
        <taxon>Hyphomicrobiales</taxon>
        <taxon>Xanthobacteraceae</taxon>
        <taxon>Xanthobacter</taxon>
    </lineage>
</organism>
<gene>
    <name evidence="5" type="ORF">QOZ94_003336</name>
</gene>
<dbReference type="PANTHER" id="PTHR33154:SF15">
    <property type="entry name" value="REGULATORY PROTEIN ARSR"/>
    <property type="match status" value="1"/>
</dbReference>
<dbReference type="InterPro" id="IPR001845">
    <property type="entry name" value="HTH_ArsR_DNA-bd_dom"/>
</dbReference>
<dbReference type="PROSITE" id="PS50987">
    <property type="entry name" value="HTH_ARSR_2"/>
    <property type="match status" value="1"/>
</dbReference>
<evidence type="ECO:0000256" key="1">
    <source>
        <dbReference type="ARBA" id="ARBA00023015"/>
    </source>
</evidence>
<dbReference type="Proteomes" id="UP001241747">
    <property type="component" value="Unassembled WGS sequence"/>
</dbReference>
<dbReference type="SMART" id="SM00418">
    <property type="entry name" value="HTH_ARSR"/>
    <property type="match status" value="1"/>
</dbReference>
<dbReference type="InterPro" id="IPR051081">
    <property type="entry name" value="HTH_MetalResp_TranReg"/>
</dbReference>
<dbReference type="PANTHER" id="PTHR33154">
    <property type="entry name" value="TRANSCRIPTIONAL REGULATOR, ARSR FAMILY"/>
    <property type="match status" value="1"/>
</dbReference>
<evidence type="ECO:0000256" key="2">
    <source>
        <dbReference type="ARBA" id="ARBA00023125"/>
    </source>
</evidence>
<keyword evidence="2" id="KW-0238">DNA-binding</keyword>
<dbReference type="SUPFAM" id="SSF46785">
    <property type="entry name" value="Winged helix' DNA-binding domain"/>
    <property type="match status" value="1"/>
</dbReference>
<evidence type="ECO:0000259" key="4">
    <source>
        <dbReference type="PROSITE" id="PS50987"/>
    </source>
</evidence>
<protein>
    <submittedName>
        <fullName evidence="5">ArsR family transcriptional regulator</fullName>
    </submittedName>
</protein>
<dbReference type="InterPro" id="IPR011991">
    <property type="entry name" value="ArsR-like_HTH"/>
</dbReference>
<evidence type="ECO:0000313" key="6">
    <source>
        <dbReference type="Proteomes" id="UP001241747"/>
    </source>
</evidence>
<accession>A0ABU0LHC1</accession>
<keyword evidence="3" id="KW-0804">Transcription</keyword>
<dbReference type="CDD" id="cd00090">
    <property type="entry name" value="HTH_ARSR"/>
    <property type="match status" value="1"/>
</dbReference>
<name>A0ABU0LHC1_XANAG</name>
<proteinExistence type="predicted"/>
<dbReference type="Gene3D" id="1.10.10.10">
    <property type="entry name" value="Winged helix-like DNA-binding domain superfamily/Winged helix DNA-binding domain"/>
    <property type="match status" value="1"/>
</dbReference>
<evidence type="ECO:0000256" key="3">
    <source>
        <dbReference type="ARBA" id="ARBA00023163"/>
    </source>
</evidence>
<dbReference type="NCBIfam" id="NF033788">
    <property type="entry name" value="HTH_metalloreg"/>
    <property type="match status" value="1"/>
</dbReference>
<dbReference type="InterPro" id="IPR036390">
    <property type="entry name" value="WH_DNA-bd_sf"/>
</dbReference>
<sequence>MIDPPFLPAGDDAAPDPAAFTALADRLRALGHPARLAVLHTLARENRCVCGEIVRELPLAQSTVSQHLKVLGEAGLIRSRAEGARTAYCLDHAALAALRAEIHAVFDLLLRQGANEPAAES</sequence>
<dbReference type="InterPro" id="IPR036388">
    <property type="entry name" value="WH-like_DNA-bd_sf"/>
</dbReference>